<gene>
    <name evidence="1" type="ORF">BGI27_17240</name>
    <name evidence="2" type="ORF">CGU29_17060</name>
</gene>
<proteinExistence type="predicted"/>
<protein>
    <submittedName>
        <fullName evidence="2">Uncharacterized protein</fullName>
    </submittedName>
</protein>
<reference evidence="2 3" key="2">
    <citation type="submission" date="2017-07" db="EMBL/GenBank/DDBJ databases">
        <title>Candidatus Dactylopiibacterium carminicum, a nitrogen-fixing symbiont of the cochineal insect Dactylopius coccus and Dactylopius opuntiae (Hemiptera: Coccoidea: Dactylopiidae).</title>
        <authorList>
            <person name="Vera A."/>
        </authorList>
    </citation>
    <scope>NUCLEOTIDE SEQUENCE [LARGE SCALE GENOMIC DNA]</scope>
    <source>
        <strain evidence="2 3">NFDCM</strain>
    </source>
</reference>
<sequence>MVVGVPGIPENWRTSKNNLLRDRIQTTDTSGFMAHREYAMSSDGKPGEVGTSITYRLSPERSDVRKNVYRFFDTLEPELFIAEGFSQDVLQ</sequence>
<accession>A0A272EMI1</accession>
<evidence type="ECO:0000313" key="4">
    <source>
        <dbReference type="Proteomes" id="UP000623509"/>
    </source>
</evidence>
<keyword evidence="4" id="KW-1185">Reference proteome</keyword>
<dbReference type="EMBL" id="MDUX01000102">
    <property type="protein sequence ID" value="KAF7597722.1"/>
    <property type="molecule type" value="Genomic_DNA"/>
</dbReference>
<dbReference type="Proteomes" id="UP000216107">
    <property type="component" value="Unassembled WGS sequence"/>
</dbReference>
<comment type="caution">
    <text evidence="2">The sequence shown here is derived from an EMBL/GenBank/DDBJ whole genome shotgun (WGS) entry which is preliminary data.</text>
</comment>
<organism evidence="2 3">
    <name type="scientific">Candidatus Dactylopiibacterium carminicum</name>
    <dbReference type="NCBI Taxonomy" id="857335"/>
    <lineage>
        <taxon>Bacteria</taxon>
        <taxon>Pseudomonadati</taxon>
        <taxon>Pseudomonadota</taxon>
        <taxon>Betaproteobacteria</taxon>
        <taxon>Rhodocyclales</taxon>
        <taxon>Rhodocyclaceae</taxon>
        <taxon>Candidatus Dactylopiibacterium</taxon>
    </lineage>
</organism>
<reference evidence="1 4" key="1">
    <citation type="submission" date="2016-08" db="EMBL/GenBank/DDBJ databases">
        <title>Candidatus Dactylopiibacterium carminicum genome sequence.</title>
        <authorList>
            <person name="Ramirez-Puebla S.T."/>
            <person name="Ormeno-Orrillo E."/>
            <person name="Vera-Ponce De Leon A."/>
            <person name="Luis L."/>
            <person name="Sanchez-Flores A."/>
            <person name="Monica R."/>
            <person name="Martinez-Romero E."/>
        </authorList>
    </citation>
    <scope>NUCLEOTIDE SEQUENCE [LARGE SCALE GENOMIC DNA]</scope>
    <source>
        <strain evidence="1">END1</strain>
    </source>
</reference>
<dbReference type="Proteomes" id="UP000623509">
    <property type="component" value="Unassembled WGS sequence"/>
</dbReference>
<evidence type="ECO:0000313" key="2">
    <source>
        <dbReference type="EMBL" id="PAS91331.1"/>
    </source>
</evidence>
<name>A0A272EMI1_9RHOO</name>
<dbReference type="AlphaFoldDB" id="A0A272EMI1"/>
<evidence type="ECO:0000313" key="1">
    <source>
        <dbReference type="EMBL" id="KAF7597722.1"/>
    </source>
</evidence>
<evidence type="ECO:0000313" key="3">
    <source>
        <dbReference type="Proteomes" id="UP000216107"/>
    </source>
</evidence>
<dbReference type="EMBL" id="NMRN01000101">
    <property type="protein sequence ID" value="PAS91331.1"/>
    <property type="molecule type" value="Genomic_DNA"/>
</dbReference>